<evidence type="ECO:0000313" key="9">
    <source>
        <dbReference type="Proteomes" id="UP000306102"/>
    </source>
</evidence>
<dbReference type="Proteomes" id="UP000306102">
    <property type="component" value="Unassembled WGS sequence"/>
</dbReference>
<organism evidence="8 9">
    <name type="scientific">Camellia sinensis var. sinensis</name>
    <name type="common">China tea</name>
    <dbReference type="NCBI Taxonomy" id="542762"/>
    <lineage>
        <taxon>Eukaryota</taxon>
        <taxon>Viridiplantae</taxon>
        <taxon>Streptophyta</taxon>
        <taxon>Embryophyta</taxon>
        <taxon>Tracheophyta</taxon>
        <taxon>Spermatophyta</taxon>
        <taxon>Magnoliopsida</taxon>
        <taxon>eudicotyledons</taxon>
        <taxon>Gunneridae</taxon>
        <taxon>Pentapetalae</taxon>
        <taxon>asterids</taxon>
        <taxon>Ericales</taxon>
        <taxon>Theaceae</taxon>
        <taxon>Camellia</taxon>
    </lineage>
</organism>
<dbReference type="GO" id="GO:0046872">
    <property type="term" value="F:metal ion binding"/>
    <property type="evidence" value="ECO:0007669"/>
    <property type="project" value="UniProtKB-KW"/>
</dbReference>
<dbReference type="EMBL" id="SDRB02013421">
    <property type="protein sequence ID" value="THF94933.1"/>
    <property type="molecule type" value="Genomic_DNA"/>
</dbReference>
<evidence type="ECO:0000256" key="1">
    <source>
        <dbReference type="ARBA" id="ARBA00022448"/>
    </source>
</evidence>
<evidence type="ECO:0000256" key="4">
    <source>
        <dbReference type="ARBA" id="ARBA00022982"/>
    </source>
</evidence>
<keyword evidence="4" id="KW-0249">Electron transport</keyword>
<reference evidence="8 9" key="1">
    <citation type="journal article" date="2018" name="Proc. Natl. Acad. Sci. U.S.A.">
        <title>Draft genome sequence of Camellia sinensis var. sinensis provides insights into the evolution of the tea genome and tea quality.</title>
        <authorList>
            <person name="Wei C."/>
            <person name="Yang H."/>
            <person name="Wang S."/>
            <person name="Zhao J."/>
            <person name="Liu C."/>
            <person name="Gao L."/>
            <person name="Xia E."/>
            <person name="Lu Y."/>
            <person name="Tai Y."/>
            <person name="She G."/>
            <person name="Sun J."/>
            <person name="Cao H."/>
            <person name="Tong W."/>
            <person name="Gao Q."/>
            <person name="Li Y."/>
            <person name="Deng W."/>
            <person name="Jiang X."/>
            <person name="Wang W."/>
            <person name="Chen Q."/>
            <person name="Zhang S."/>
            <person name="Li H."/>
            <person name="Wu J."/>
            <person name="Wang P."/>
            <person name="Li P."/>
            <person name="Shi C."/>
            <person name="Zheng F."/>
            <person name="Jian J."/>
            <person name="Huang B."/>
            <person name="Shan D."/>
            <person name="Shi M."/>
            <person name="Fang C."/>
            <person name="Yue Y."/>
            <person name="Li F."/>
            <person name="Li D."/>
            <person name="Wei S."/>
            <person name="Han B."/>
            <person name="Jiang C."/>
            <person name="Yin Y."/>
            <person name="Xia T."/>
            <person name="Zhang Z."/>
            <person name="Bennetzen J.L."/>
            <person name="Zhao S."/>
            <person name="Wan X."/>
        </authorList>
    </citation>
    <scope>NUCLEOTIDE SEQUENCE [LARGE SCALE GENOMIC DNA]</scope>
    <source>
        <strain evidence="9">cv. Shuchazao</strain>
        <tissue evidence="8">Leaf</tissue>
    </source>
</reference>
<keyword evidence="2" id="KW-0349">Heme</keyword>
<keyword evidence="1" id="KW-0813">Transport</keyword>
<keyword evidence="5" id="KW-0408">Iron</keyword>
<evidence type="ECO:0000256" key="2">
    <source>
        <dbReference type="ARBA" id="ARBA00022617"/>
    </source>
</evidence>
<keyword evidence="9" id="KW-1185">Reference proteome</keyword>
<evidence type="ECO:0000256" key="5">
    <source>
        <dbReference type="ARBA" id="ARBA00023004"/>
    </source>
</evidence>
<feature type="domain" description="Cytochrome c-552/DMSO reductase-like haem-binding" evidence="7">
    <location>
        <begin position="148"/>
        <end position="238"/>
    </location>
</feature>
<keyword evidence="6" id="KW-0175">Coiled coil</keyword>
<evidence type="ECO:0000256" key="6">
    <source>
        <dbReference type="SAM" id="Coils"/>
    </source>
</evidence>
<keyword evidence="3" id="KW-0479">Metal-binding</keyword>
<dbReference type="CDD" id="cd00241">
    <property type="entry name" value="DOMON_like"/>
    <property type="match status" value="1"/>
</dbReference>
<dbReference type="Gene3D" id="2.60.40.1190">
    <property type="match status" value="1"/>
</dbReference>
<evidence type="ECO:0000259" key="7">
    <source>
        <dbReference type="Pfam" id="PF09459"/>
    </source>
</evidence>
<dbReference type="Pfam" id="PF09459">
    <property type="entry name" value="EB_dh"/>
    <property type="match status" value="1"/>
</dbReference>
<comment type="caution">
    <text evidence="8">The sequence shown here is derived from an EMBL/GenBank/DDBJ whole genome shotgun (WGS) entry which is preliminary data.</text>
</comment>
<dbReference type="PANTHER" id="PTHR36044:SF1">
    <property type="entry name" value="HEME BINDING PROTEIN"/>
    <property type="match status" value="1"/>
</dbReference>
<proteinExistence type="predicted"/>
<sequence>MAVLSDVEANQYTLKACVESMTAVTNLSNRLQSRTNEVQHLNSQLALLQRTYKDARAEISVLKAENKELKRKATVMFRFGVLCYTPIYGISKFCGISNDEKVKVGSRRSDHGGGTPHGVRRWSCESDPEARSAAEFSPGLVTLDGHADDWKNVVGFEFSLLPALDPHPNHEYKGGKMIVKALHDGKDVYFMLQIDGDYVYSKGDGTKCPSVALMFQVGESATYHDMCGCKESPNSASCHGYIQENMKAVDVIPLLTPMVLEKIEAVVQSKPKRADSYR</sequence>
<evidence type="ECO:0000313" key="8">
    <source>
        <dbReference type="EMBL" id="THF94933.1"/>
    </source>
</evidence>
<dbReference type="PANTHER" id="PTHR36044">
    <property type="entry name" value="HEME BINDING PROTEIN"/>
    <property type="match status" value="1"/>
</dbReference>
<dbReference type="GO" id="GO:0020037">
    <property type="term" value="F:heme binding"/>
    <property type="evidence" value="ECO:0007669"/>
    <property type="project" value="InterPro"/>
</dbReference>
<dbReference type="InterPro" id="IPR019020">
    <property type="entry name" value="Cyt-c552/DMSO_Rdtase_haem-bd"/>
</dbReference>
<accession>A0A4S4CZL5</accession>
<gene>
    <name evidence="8" type="ORF">TEA_010775</name>
</gene>
<protein>
    <recommendedName>
        <fullName evidence="7">Cytochrome c-552/DMSO reductase-like haem-binding domain-containing protein</fullName>
    </recommendedName>
</protein>
<feature type="coiled-coil region" evidence="6">
    <location>
        <begin position="24"/>
        <end position="72"/>
    </location>
</feature>
<dbReference type="STRING" id="542762.A0A4S4CZL5"/>
<name>A0A4S4CZL5_CAMSN</name>
<dbReference type="AlphaFoldDB" id="A0A4S4CZL5"/>
<evidence type="ECO:0000256" key="3">
    <source>
        <dbReference type="ARBA" id="ARBA00022723"/>
    </source>
</evidence>